<evidence type="ECO:0000256" key="1">
    <source>
        <dbReference type="SAM" id="MobiDB-lite"/>
    </source>
</evidence>
<evidence type="ECO:0000313" key="2">
    <source>
        <dbReference type="EMBL" id="CAB4803537.1"/>
    </source>
</evidence>
<proteinExistence type="predicted"/>
<protein>
    <submittedName>
        <fullName evidence="2">Unannotated protein</fullName>
    </submittedName>
</protein>
<feature type="region of interest" description="Disordered" evidence="1">
    <location>
        <begin position="30"/>
        <end position="67"/>
    </location>
</feature>
<sequence length="67" mass="7101">MIEAGTKKGEIRLAPRAAYSIWVSSIKGKPPMPDPTMQPMRSACSALSASPVGKPESSTAWMDAARP</sequence>
<gene>
    <name evidence="2" type="ORF">UFOPK3024_00728</name>
</gene>
<accession>A0A6J6YD66</accession>
<dbReference type="EMBL" id="CAFAAK010000148">
    <property type="protein sequence ID" value="CAB4803537.1"/>
    <property type="molecule type" value="Genomic_DNA"/>
</dbReference>
<name>A0A6J6YD66_9ZZZZ</name>
<reference evidence="2" key="1">
    <citation type="submission" date="2020-05" db="EMBL/GenBank/DDBJ databases">
        <authorList>
            <person name="Chiriac C."/>
            <person name="Salcher M."/>
            <person name="Ghai R."/>
            <person name="Kavagutti S V."/>
        </authorList>
    </citation>
    <scope>NUCLEOTIDE SEQUENCE</scope>
</reference>
<dbReference type="AlphaFoldDB" id="A0A6J6YD66"/>
<organism evidence="2">
    <name type="scientific">freshwater metagenome</name>
    <dbReference type="NCBI Taxonomy" id="449393"/>
    <lineage>
        <taxon>unclassified sequences</taxon>
        <taxon>metagenomes</taxon>
        <taxon>ecological metagenomes</taxon>
    </lineage>
</organism>